<dbReference type="Gene3D" id="3.30.450.20">
    <property type="entry name" value="PAS domain"/>
    <property type="match status" value="1"/>
</dbReference>
<feature type="domain" description="PAS" evidence="2">
    <location>
        <begin position="34"/>
        <end position="81"/>
    </location>
</feature>
<reference evidence="3" key="1">
    <citation type="submission" date="2013-08" db="EMBL/GenBank/DDBJ databases">
        <authorList>
            <person name="Mendez C."/>
            <person name="Richter M."/>
            <person name="Ferrer M."/>
            <person name="Sanchez J."/>
        </authorList>
    </citation>
    <scope>NUCLEOTIDE SEQUENCE</scope>
</reference>
<name>T1C8D8_9ZZZZ</name>
<dbReference type="PROSITE" id="PS50112">
    <property type="entry name" value="PAS"/>
    <property type="match status" value="1"/>
</dbReference>
<dbReference type="Pfam" id="PF13426">
    <property type="entry name" value="PAS_9"/>
    <property type="match status" value="1"/>
</dbReference>
<comment type="caution">
    <text evidence="3">The sequence shown here is derived from an EMBL/GenBank/DDBJ whole genome shotgun (WGS) entry which is preliminary data.</text>
</comment>
<reference evidence="3" key="2">
    <citation type="journal article" date="2014" name="ISME J.">
        <title>Microbial stratification in low pH oxic and suboxic macroscopic growths along an acid mine drainage.</title>
        <authorList>
            <person name="Mendez-Garcia C."/>
            <person name="Mesa V."/>
            <person name="Sprenger R.R."/>
            <person name="Richter M."/>
            <person name="Diez M.S."/>
            <person name="Solano J."/>
            <person name="Bargiela R."/>
            <person name="Golyshina O.V."/>
            <person name="Manteca A."/>
            <person name="Ramos J.L."/>
            <person name="Gallego J.R."/>
            <person name="Llorente I."/>
            <person name="Martins Dos Santos V.A."/>
            <person name="Jensen O.N."/>
            <person name="Pelaez A.I."/>
            <person name="Sanchez J."/>
            <person name="Ferrer M."/>
        </authorList>
    </citation>
    <scope>NUCLEOTIDE SEQUENCE</scope>
</reference>
<sequence length="160" mass="16949">MRIADSLQGRIAPVAHESVGGGTRSIVGSLRTFRASLFQHIVESSASCVMVVDTAPDHQPIVYASPALEKLIGYSAAELLGADWGLFLSRRVDGSPPGAVRAALRRGSAVREILRVRRGDRSVLYVDVCFAPLSGGTGSPPFASRFSTTSPPTSARARRS</sequence>
<organism evidence="3">
    <name type="scientific">mine drainage metagenome</name>
    <dbReference type="NCBI Taxonomy" id="410659"/>
    <lineage>
        <taxon>unclassified sequences</taxon>
        <taxon>metagenomes</taxon>
        <taxon>ecological metagenomes</taxon>
    </lineage>
</organism>
<dbReference type="SUPFAM" id="SSF55785">
    <property type="entry name" value="PYP-like sensor domain (PAS domain)"/>
    <property type="match status" value="1"/>
</dbReference>
<dbReference type="CDD" id="cd00130">
    <property type="entry name" value="PAS"/>
    <property type="match status" value="1"/>
</dbReference>
<dbReference type="SMART" id="SM00091">
    <property type="entry name" value="PAS"/>
    <property type="match status" value="1"/>
</dbReference>
<evidence type="ECO:0000313" key="3">
    <source>
        <dbReference type="EMBL" id="EQD78417.1"/>
    </source>
</evidence>
<protein>
    <submittedName>
        <fullName evidence="3">Sensory box protein</fullName>
    </submittedName>
</protein>
<dbReference type="InterPro" id="IPR000014">
    <property type="entry name" value="PAS"/>
</dbReference>
<dbReference type="InterPro" id="IPR035965">
    <property type="entry name" value="PAS-like_dom_sf"/>
</dbReference>
<evidence type="ECO:0000259" key="2">
    <source>
        <dbReference type="PROSITE" id="PS50112"/>
    </source>
</evidence>
<dbReference type="EMBL" id="AUZX01001691">
    <property type="protein sequence ID" value="EQD78417.1"/>
    <property type="molecule type" value="Genomic_DNA"/>
</dbReference>
<feature type="non-terminal residue" evidence="3">
    <location>
        <position position="160"/>
    </location>
</feature>
<feature type="region of interest" description="Disordered" evidence="1">
    <location>
        <begin position="141"/>
        <end position="160"/>
    </location>
</feature>
<proteinExistence type="predicted"/>
<dbReference type="NCBIfam" id="TIGR00229">
    <property type="entry name" value="sensory_box"/>
    <property type="match status" value="1"/>
</dbReference>
<accession>T1C8D8</accession>
<dbReference type="AlphaFoldDB" id="T1C8D8"/>
<gene>
    <name evidence="3" type="ORF">B1A_02266</name>
</gene>
<evidence type="ECO:0000256" key="1">
    <source>
        <dbReference type="SAM" id="MobiDB-lite"/>
    </source>
</evidence>